<dbReference type="AlphaFoldDB" id="A0A6C0LE52"/>
<keyword evidence="2" id="KW-0812">Transmembrane</keyword>
<keyword evidence="2" id="KW-1133">Transmembrane helix</keyword>
<dbReference type="EMBL" id="MN740473">
    <property type="protein sequence ID" value="QHU28650.1"/>
    <property type="molecule type" value="Genomic_DNA"/>
</dbReference>
<evidence type="ECO:0000313" key="3">
    <source>
        <dbReference type="EMBL" id="QHU28650.1"/>
    </source>
</evidence>
<reference evidence="3" key="1">
    <citation type="journal article" date="2020" name="Nature">
        <title>Giant virus diversity and host interactions through global metagenomics.</title>
        <authorList>
            <person name="Schulz F."/>
            <person name="Roux S."/>
            <person name="Paez-Espino D."/>
            <person name="Jungbluth S."/>
            <person name="Walsh D.A."/>
            <person name="Denef V.J."/>
            <person name="McMahon K.D."/>
            <person name="Konstantinidis K.T."/>
            <person name="Eloe-Fadrosh E.A."/>
            <person name="Kyrpides N.C."/>
            <person name="Woyke T."/>
        </authorList>
    </citation>
    <scope>NUCLEOTIDE SEQUENCE</scope>
    <source>
        <strain evidence="3">GVMAG-M-3300027770-73</strain>
    </source>
</reference>
<name>A0A6C0LE52_9ZZZZ</name>
<feature type="region of interest" description="Disordered" evidence="1">
    <location>
        <begin position="246"/>
        <end position="276"/>
    </location>
</feature>
<organism evidence="3">
    <name type="scientific">viral metagenome</name>
    <dbReference type="NCBI Taxonomy" id="1070528"/>
    <lineage>
        <taxon>unclassified sequences</taxon>
        <taxon>metagenomes</taxon>
        <taxon>organismal metagenomes</taxon>
    </lineage>
</organism>
<protein>
    <submittedName>
        <fullName evidence="3">Uncharacterized protein</fullName>
    </submittedName>
</protein>
<proteinExistence type="predicted"/>
<feature type="transmembrane region" description="Helical" evidence="2">
    <location>
        <begin position="58"/>
        <end position="77"/>
    </location>
</feature>
<evidence type="ECO:0000256" key="2">
    <source>
        <dbReference type="SAM" id="Phobius"/>
    </source>
</evidence>
<evidence type="ECO:0000256" key="1">
    <source>
        <dbReference type="SAM" id="MobiDB-lite"/>
    </source>
</evidence>
<sequence>MSLTLKNKEEAEHAIDTFFKAFDITCERSGGRKKGRVKKGGMDPELLKIFRKIGYESLPWLIFGGILIFEYLLSAYISSTPDNGMFQVMEQDYSLVNQTHVAIQNINSSGFLRMFNAIMDTGLISKLLTERGVQCSSPRAQAIINFMRLISSFYSGEANRIDFQNLMNIVTLTTVQAGLITGGLMKTVNHLRNTDFETLKQQALKFILRIEEPTEPHAPVRHGIGEDVLYADTNVLFSDNISRSTPPFIGAGKRRTKGRRSGKKRRSLHRRKTRRY</sequence>
<feature type="compositionally biased region" description="Basic residues" evidence="1">
    <location>
        <begin position="252"/>
        <end position="276"/>
    </location>
</feature>
<keyword evidence="2" id="KW-0472">Membrane</keyword>
<accession>A0A6C0LE52</accession>